<dbReference type="InterPro" id="IPR050697">
    <property type="entry name" value="Adenylyl/Guanylyl_Cyclase_3/4"/>
</dbReference>
<dbReference type="Proteomes" id="UP000193077">
    <property type="component" value="Unassembled WGS sequence"/>
</dbReference>
<dbReference type="Gene3D" id="3.30.70.1230">
    <property type="entry name" value="Nucleotide cyclase"/>
    <property type="match status" value="1"/>
</dbReference>
<evidence type="ECO:0000256" key="1">
    <source>
        <dbReference type="SAM" id="Phobius"/>
    </source>
</evidence>
<dbReference type="CDD" id="cd07302">
    <property type="entry name" value="CHD"/>
    <property type="match status" value="1"/>
</dbReference>
<feature type="domain" description="Guanylate cyclase" evidence="2">
    <location>
        <begin position="262"/>
        <end position="397"/>
    </location>
</feature>
<keyword evidence="3" id="KW-0456">Lyase</keyword>
<dbReference type="OrthoDB" id="9789782at2"/>
<keyword evidence="1" id="KW-0812">Transmembrane</keyword>
<dbReference type="PROSITE" id="PS50125">
    <property type="entry name" value="GUANYLATE_CYCLASE_2"/>
    <property type="match status" value="1"/>
</dbReference>
<gene>
    <name evidence="3" type="primary">cyaB_1</name>
    <name evidence="3" type="ORF">TRL7639_00070</name>
</gene>
<dbReference type="SMART" id="SM00044">
    <property type="entry name" value="CYCc"/>
    <property type="match status" value="1"/>
</dbReference>
<accession>A0A1Y5R8I6</accession>
<name>A0A1Y5R8I6_9RHOB</name>
<dbReference type="AlphaFoldDB" id="A0A1Y5R8I6"/>
<evidence type="ECO:0000313" key="4">
    <source>
        <dbReference type="Proteomes" id="UP000193077"/>
    </source>
</evidence>
<keyword evidence="4" id="KW-1185">Reference proteome</keyword>
<dbReference type="InterPro" id="IPR029787">
    <property type="entry name" value="Nucleotide_cyclase"/>
</dbReference>
<dbReference type="SUPFAM" id="SSF55073">
    <property type="entry name" value="Nucleotide cyclase"/>
    <property type="match status" value="1"/>
</dbReference>
<dbReference type="EMBL" id="FWFO01000001">
    <property type="protein sequence ID" value="SLN11256.1"/>
    <property type="molecule type" value="Genomic_DNA"/>
</dbReference>
<feature type="transmembrane region" description="Helical" evidence="1">
    <location>
        <begin position="107"/>
        <end position="124"/>
    </location>
</feature>
<protein>
    <submittedName>
        <fullName evidence="3">Adenylate cyclase 2</fullName>
        <ecNumber evidence="3">4.6.1.1</ecNumber>
    </submittedName>
</protein>
<feature type="transmembrane region" description="Helical" evidence="1">
    <location>
        <begin position="155"/>
        <end position="176"/>
    </location>
</feature>
<evidence type="ECO:0000259" key="2">
    <source>
        <dbReference type="PROSITE" id="PS50125"/>
    </source>
</evidence>
<keyword evidence="1" id="KW-0472">Membrane</keyword>
<dbReference type="Pfam" id="PF00211">
    <property type="entry name" value="Guanylate_cyc"/>
    <property type="match status" value="1"/>
</dbReference>
<dbReference type="GO" id="GO:0004016">
    <property type="term" value="F:adenylate cyclase activity"/>
    <property type="evidence" value="ECO:0007669"/>
    <property type="project" value="UniProtKB-EC"/>
</dbReference>
<dbReference type="EC" id="4.6.1.1" evidence="3"/>
<feature type="transmembrane region" description="Helical" evidence="1">
    <location>
        <begin position="39"/>
        <end position="57"/>
    </location>
</feature>
<dbReference type="GO" id="GO:0035556">
    <property type="term" value="P:intracellular signal transduction"/>
    <property type="evidence" value="ECO:0007669"/>
    <property type="project" value="InterPro"/>
</dbReference>
<evidence type="ECO:0000313" key="3">
    <source>
        <dbReference type="EMBL" id="SLN11256.1"/>
    </source>
</evidence>
<feature type="transmembrane region" description="Helical" evidence="1">
    <location>
        <begin position="182"/>
        <end position="202"/>
    </location>
</feature>
<proteinExistence type="predicted"/>
<keyword evidence="1" id="KW-1133">Transmembrane helix</keyword>
<dbReference type="InterPro" id="IPR001054">
    <property type="entry name" value="A/G_cyclase"/>
</dbReference>
<reference evidence="3 4" key="1">
    <citation type="submission" date="2017-03" db="EMBL/GenBank/DDBJ databases">
        <authorList>
            <person name="Afonso C.L."/>
            <person name="Miller P.J."/>
            <person name="Scott M.A."/>
            <person name="Spackman E."/>
            <person name="Goraichik I."/>
            <person name="Dimitrov K.M."/>
            <person name="Suarez D.L."/>
            <person name="Swayne D.E."/>
        </authorList>
    </citation>
    <scope>NUCLEOTIDE SEQUENCE [LARGE SCALE GENOMIC DNA]</scope>
    <source>
        <strain evidence="3 4">CECT 7639</strain>
    </source>
</reference>
<dbReference type="PANTHER" id="PTHR43081:SF18">
    <property type="entry name" value="BLL7624 PROTEIN"/>
    <property type="match status" value="1"/>
</dbReference>
<dbReference type="PANTHER" id="PTHR43081">
    <property type="entry name" value="ADENYLATE CYCLASE, TERMINAL-DIFFERENTIATION SPECIFIC-RELATED"/>
    <property type="match status" value="1"/>
</dbReference>
<feature type="transmembrane region" description="Helical" evidence="1">
    <location>
        <begin position="63"/>
        <end position="86"/>
    </location>
</feature>
<sequence>MQNLENGPSMNQVLVSDAVKRRLVEREIRIQQSVEVQRFNPSIVLGNITLALIFFVIDPNLVISSGAVFVYALTAILVAQSIRSYLRLRHRERPTDVGSRRIQKINFYAGLIGLNWTIFSLLALRLADPVTSMVIVLGTSSFALASLVSMASSPIAGSLAAFPVIFANGFGMAFFGHLPVSTALLVSASLATITFFGVAANWQKTKMNVLTQVDSMLAKADRAETMERLSHRLAKYLSPQLYLSILTGEQTEEIVSKRKKLTVFFSDIVGFSEITDRLESEELSTLLNRYLTEMSLIAESHGGTIDKFIGDAIVVYFGDPESKGAKKDALACVRMAIEMQERVRELKQEWLNLGLEETFDLRIGINTGYCTVGNFGSDQRVDYTIIGSEVNLAARLESAADNGCILLANETYALVKDWIAADEQEPMRVKGFERPIRTFQVRRTAELDTAEALTFHRREANLSLKMNHALMNDTERELSASILREALEKLDGRPAS</sequence>
<feature type="transmembrane region" description="Helical" evidence="1">
    <location>
        <begin position="130"/>
        <end position="148"/>
    </location>
</feature>
<organism evidence="3 4">
    <name type="scientific">Falsiruegeria litorea R37</name>
    <dbReference type="NCBI Taxonomy" id="1200284"/>
    <lineage>
        <taxon>Bacteria</taxon>
        <taxon>Pseudomonadati</taxon>
        <taxon>Pseudomonadota</taxon>
        <taxon>Alphaproteobacteria</taxon>
        <taxon>Rhodobacterales</taxon>
        <taxon>Roseobacteraceae</taxon>
        <taxon>Falsiruegeria</taxon>
    </lineage>
</organism>
<dbReference type="GO" id="GO:0006171">
    <property type="term" value="P:cAMP biosynthetic process"/>
    <property type="evidence" value="ECO:0007669"/>
    <property type="project" value="TreeGrafter"/>
</dbReference>